<evidence type="ECO:0000256" key="4">
    <source>
        <dbReference type="PROSITE-ProRule" id="PRU00050"/>
    </source>
</evidence>
<gene>
    <name evidence="7" type="ORF">Thimo_1571</name>
</gene>
<dbReference type="AlphaFoldDB" id="L0GWZ5"/>
<dbReference type="STRING" id="765912.Thimo_1571"/>
<dbReference type="InterPro" id="IPR035909">
    <property type="entry name" value="CheB_C"/>
</dbReference>
<feature type="compositionally biased region" description="Basic and acidic residues" evidence="5">
    <location>
        <begin position="350"/>
        <end position="365"/>
    </location>
</feature>
<dbReference type="Proteomes" id="UP000010816">
    <property type="component" value="Chromosome"/>
</dbReference>
<evidence type="ECO:0000256" key="5">
    <source>
        <dbReference type="SAM" id="MobiDB-lite"/>
    </source>
</evidence>
<keyword evidence="4" id="KW-0145">Chemotaxis</keyword>
<evidence type="ECO:0000313" key="7">
    <source>
        <dbReference type="EMBL" id="AGA90352.1"/>
    </source>
</evidence>
<dbReference type="GO" id="GO:0008984">
    <property type="term" value="F:protein-glutamate methylesterase activity"/>
    <property type="evidence" value="ECO:0007669"/>
    <property type="project" value="UniProtKB-EC"/>
</dbReference>
<name>L0GWZ5_9GAMM</name>
<evidence type="ECO:0000256" key="2">
    <source>
        <dbReference type="ARBA" id="ARBA00039140"/>
    </source>
</evidence>
<dbReference type="Pfam" id="PF01339">
    <property type="entry name" value="CheB_methylest"/>
    <property type="match status" value="1"/>
</dbReference>
<proteinExistence type="predicted"/>
<dbReference type="EMBL" id="CP003051">
    <property type="protein sequence ID" value="AGA90352.1"/>
    <property type="molecule type" value="Genomic_DNA"/>
</dbReference>
<feature type="active site" evidence="4">
    <location>
        <position position="129"/>
    </location>
</feature>
<comment type="catalytic activity">
    <reaction evidence="3">
        <text>[protein]-L-glutamate 5-O-methyl ester + H2O = L-glutamyl-[protein] + methanol + H(+)</text>
        <dbReference type="Rhea" id="RHEA:23236"/>
        <dbReference type="Rhea" id="RHEA-COMP:10208"/>
        <dbReference type="Rhea" id="RHEA-COMP:10311"/>
        <dbReference type="ChEBI" id="CHEBI:15377"/>
        <dbReference type="ChEBI" id="CHEBI:15378"/>
        <dbReference type="ChEBI" id="CHEBI:17790"/>
        <dbReference type="ChEBI" id="CHEBI:29973"/>
        <dbReference type="ChEBI" id="CHEBI:82795"/>
        <dbReference type="EC" id="3.1.1.61"/>
    </reaction>
</comment>
<feature type="region of interest" description="Disordered" evidence="5">
    <location>
        <begin position="331"/>
        <end position="377"/>
    </location>
</feature>
<dbReference type="GO" id="GO:0006935">
    <property type="term" value="P:chemotaxis"/>
    <property type="evidence" value="ECO:0007669"/>
    <property type="project" value="UniProtKB-UniRule"/>
</dbReference>
<evidence type="ECO:0000256" key="3">
    <source>
        <dbReference type="ARBA" id="ARBA00048267"/>
    </source>
</evidence>
<feature type="active site" evidence="4">
    <location>
        <position position="37"/>
    </location>
</feature>
<evidence type="ECO:0000259" key="6">
    <source>
        <dbReference type="PROSITE" id="PS50122"/>
    </source>
</evidence>
<feature type="active site" evidence="4">
    <location>
        <position position="10"/>
    </location>
</feature>
<evidence type="ECO:0000313" key="8">
    <source>
        <dbReference type="Proteomes" id="UP000010816"/>
    </source>
</evidence>
<dbReference type="eggNOG" id="COG2201">
    <property type="taxonomic scope" value="Bacteria"/>
</dbReference>
<dbReference type="InterPro" id="IPR000673">
    <property type="entry name" value="Sig_transdc_resp-reg_Me-estase"/>
</dbReference>
<organism evidence="7 8">
    <name type="scientific">Thioflavicoccus mobilis 8321</name>
    <dbReference type="NCBI Taxonomy" id="765912"/>
    <lineage>
        <taxon>Bacteria</taxon>
        <taxon>Pseudomonadati</taxon>
        <taxon>Pseudomonadota</taxon>
        <taxon>Gammaproteobacteria</taxon>
        <taxon>Chromatiales</taxon>
        <taxon>Chromatiaceae</taxon>
        <taxon>Thioflavicoccus</taxon>
    </lineage>
</organism>
<protein>
    <recommendedName>
        <fullName evidence="2">protein-glutamate methylesterase</fullName>
        <ecNumber evidence="2">3.1.1.61</ecNumber>
    </recommendedName>
</protein>
<dbReference type="HOGENOM" id="CLU_000445_51_1_6"/>
<dbReference type="InterPro" id="IPR011247">
    <property type="entry name" value="Chemotax_prot-Glu_Me-esterase"/>
</dbReference>
<dbReference type="PANTHER" id="PTHR42872">
    <property type="entry name" value="PROTEIN-GLUTAMATE METHYLESTERASE/PROTEIN-GLUTAMINE GLUTAMINASE"/>
    <property type="match status" value="1"/>
</dbReference>
<keyword evidence="1 4" id="KW-0378">Hydrolase</keyword>
<reference evidence="7 8" key="1">
    <citation type="submission" date="2011-09" db="EMBL/GenBank/DDBJ databases">
        <title>Complete sequence of chromosome of Thioflavicoccus mobilis 8321.</title>
        <authorList>
            <consortium name="US DOE Joint Genome Institute"/>
            <person name="Lucas S."/>
            <person name="Han J."/>
            <person name="Lapidus A."/>
            <person name="Cheng J.-F."/>
            <person name="Goodwin L."/>
            <person name="Pitluck S."/>
            <person name="Peters L."/>
            <person name="Ovchinnikova G."/>
            <person name="Lu M."/>
            <person name="Detter J.C."/>
            <person name="Han C."/>
            <person name="Tapia R."/>
            <person name="Land M."/>
            <person name="Hauser L."/>
            <person name="Kyrpides N."/>
            <person name="Ivanova N."/>
            <person name="Pagani I."/>
            <person name="Vogl K."/>
            <person name="Liu Z."/>
            <person name="Imhoff J."/>
            <person name="Thiel V."/>
            <person name="Frigaard N.-U."/>
            <person name="Bryant D."/>
            <person name="Woyke T."/>
        </authorList>
    </citation>
    <scope>NUCLEOTIDE SEQUENCE [LARGE SCALE GENOMIC DNA]</scope>
    <source>
        <strain evidence="7 8">8321</strain>
    </source>
</reference>
<dbReference type="PIRSF" id="PIRSF036461">
    <property type="entry name" value="Chmtx_methlestr"/>
    <property type="match status" value="1"/>
</dbReference>
<accession>L0GWZ5</accession>
<dbReference type="CDD" id="cd16433">
    <property type="entry name" value="CheB"/>
    <property type="match status" value="1"/>
</dbReference>
<sequence length="377" mass="39963">MRRIILMGASSGGTEALTEVLKGLRPGLAAAIFVVRHVPGDSVNFLPQLLARDCPLPVCLAANGETFRAGTVYVAPADHHLLVDTDQMFLSRGPRENRARPAIDPLFRSAALAFGPRAVGVVLSGSLDDGTAGLVAVKRSGGIAVVQEPADALNPDMPQSALHYVEADHCLPAAEIGPLLVRLVATEISTAVPEAIEHLQAGWRREVAIQRHETGTVAGAAELGELFPASCPECGGPLWEMKDGVPRYRCHTGHALTARHLVEGLGQAAEEALWAALRVLEERSRMLRRIGQQDAERGRDASQRAFAERAAETDRYVATLRELLKAVPPVGGDSSLALGGGRHVPGVPVIEERQTDDTDGSDPHATDPPLGPELSGS</sequence>
<dbReference type="GO" id="GO:0005737">
    <property type="term" value="C:cytoplasm"/>
    <property type="evidence" value="ECO:0007669"/>
    <property type="project" value="InterPro"/>
</dbReference>
<dbReference type="EC" id="3.1.1.61" evidence="2"/>
<dbReference type="PROSITE" id="PS50122">
    <property type="entry name" value="CHEB"/>
    <property type="match status" value="1"/>
</dbReference>
<dbReference type="KEGG" id="tmb:Thimo_1571"/>
<evidence type="ECO:0000256" key="1">
    <source>
        <dbReference type="ARBA" id="ARBA00022801"/>
    </source>
</evidence>
<dbReference type="GO" id="GO:0000156">
    <property type="term" value="F:phosphorelay response regulator activity"/>
    <property type="evidence" value="ECO:0007669"/>
    <property type="project" value="InterPro"/>
</dbReference>
<dbReference type="SUPFAM" id="SSF52738">
    <property type="entry name" value="Methylesterase CheB, C-terminal domain"/>
    <property type="match status" value="1"/>
</dbReference>
<dbReference type="Gene3D" id="3.40.50.180">
    <property type="entry name" value="Methylesterase CheB, C-terminal domain"/>
    <property type="match status" value="1"/>
</dbReference>
<keyword evidence="8" id="KW-1185">Reference proteome</keyword>
<feature type="domain" description="CheB-type methylesterase" evidence="6">
    <location>
        <begin position="1"/>
        <end position="187"/>
    </location>
</feature>
<dbReference type="PANTHER" id="PTHR42872:SF6">
    <property type="entry name" value="PROTEIN-GLUTAMATE METHYLESTERASE_PROTEIN-GLUTAMINE GLUTAMINASE"/>
    <property type="match status" value="1"/>
</dbReference>